<comment type="caution">
    <text evidence="1">The sequence shown here is derived from an EMBL/GenBank/DDBJ whole genome shotgun (WGS) entry which is preliminary data.</text>
</comment>
<protein>
    <submittedName>
        <fullName evidence="1">Uncharacterized protein</fullName>
    </submittedName>
</protein>
<accession>A0A9W6LEH0</accession>
<evidence type="ECO:0000313" key="2">
    <source>
        <dbReference type="Proteomes" id="UP001144352"/>
    </source>
</evidence>
<dbReference type="EMBL" id="BSDS01000002">
    <property type="protein sequence ID" value="GLI39526.1"/>
    <property type="molecule type" value="Genomic_DNA"/>
</dbReference>
<organism evidence="1 2">
    <name type="scientific">Geobacter hydrogenophilus</name>
    <dbReference type="NCBI Taxonomy" id="40983"/>
    <lineage>
        <taxon>Bacteria</taxon>
        <taxon>Pseudomonadati</taxon>
        <taxon>Thermodesulfobacteriota</taxon>
        <taxon>Desulfuromonadia</taxon>
        <taxon>Geobacterales</taxon>
        <taxon>Geobacteraceae</taxon>
        <taxon>Geobacter</taxon>
    </lineage>
</organism>
<dbReference type="Proteomes" id="UP001144352">
    <property type="component" value="Unassembled WGS sequence"/>
</dbReference>
<sequence length="56" mass="6091">MNRLKFVGPMLFLKFGILVAIIASLTVVKPMAIAAHKGTQKICSFVMPADECAKHC</sequence>
<evidence type="ECO:0000313" key="1">
    <source>
        <dbReference type="EMBL" id="GLI39526.1"/>
    </source>
</evidence>
<name>A0A9W6LEH0_9BACT</name>
<keyword evidence="2" id="KW-1185">Reference proteome</keyword>
<gene>
    <name evidence="1" type="ORF">GHYDROH2_30270</name>
</gene>
<reference evidence="1" key="1">
    <citation type="submission" date="2022-12" db="EMBL/GenBank/DDBJ databases">
        <title>Reference genome sequencing for broad-spectrum identification of bacterial and archaeal isolates by mass spectrometry.</title>
        <authorList>
            <person name="Sekiguchi Y."/>
            <person name="Tourlousse D.M."/>
        </authorList>
    </citation>
    <scope>NUCLEOTIDE SEQUENCE</scope>
    <source>
        <strain evidence="1">H2</strain>
    </source>
</reference>
<dbReference type="RefSeq" id="WP_214187464.1">
    <property type="nucleotide sequence ID" value="NZ_BSDS01000002.1"/>
</dbReference>
<dbReference type="AlphaFoldDB" id="A0A9W6LEH0"/>
<proteinExistence type="predicted"/>